<evidence type="ECO:0000313" key="2">
    <source>
        <dbReference type="EMBL" id="GAA0344155.1"/>
    </source>
</evidence>
<name>A0ABN0WQT8_9BACI</name>
<keyword evidence="3" id="KW-1185">Reference proteome</keyword>
<feature type="transmembrane region" description="Helical" evidence="1">
    <location>
        <begin position="97"/>
        <end position="117"/>
    </location>
</feature>
<evidence type="ECO:0000313" key="3">
    <source>
        <dbReference type="Proteomes" id="UP001500782"/>
    </source>
</evidence>
<organism evidence="2 3">
    <name type="scientific">Bacillus carboniphilus</name>
    <dbReference type="NCBI Taxonomy" id="86663"/>
    <lineage>
        <taxon>Bacteria</taxon>
        <taxon>Bacillati</taxon>
        <taxon>Bacillota</taxon>
        <taxon>Bacilli</taxon>
        <taxon>Bacillales</taxon>
        <taxon>Bacillaceae</taxon>
        <taxon>Bacillus</taxon>
    </lineage>
</organism>
<accession>A0ABN0WQT8</accession>
<dbReference type="Proteomes" id="UP001500782">
    <property type="component" value="Unassembled WGS sequence"/>
</dbReference>
<comment type="caution">
    <text evidence="2">The sequence shown here is derived from an EMBL/GenBank/DDBJ whole genome shotgun (WGS) entry which is preliminary data.</text>
</comment>
<reference evidence="2 3" key="1">
    <citation type="journal article" date="2019" name="Int. J. Syst. Evol. Microbiol.">
        <title>The Global Catalogue of Microorganisms (GCM) 10K type strain sequencing project: providing services to taxonomists for standard genome sequencing and annotation.</title>
        <authorList>
            <consortium name="The Broad Institute Genomics Platform"/>
            <consortium name="The Broad Institute Genome Sequencing Center for Infectious Disease"/>
            <person name="Wu L."/>
            <person name="Ma J."/>
        </authorList>
    </citation>
    <scope>NUCLEOTIDE SEQUENCE [LARGE SCALE GENOMIC DNA]</scope>
    <source>
        <strain evidence="2 3">JCM 9731</strain>
    </source>
</reference>
<protein>
    <submittedName>
        <fullName evidence="2">Uncharacterized protein</fullName>
    </submittedName>
</protein>
<sequence>MFHLFFFGYTVHLLWSYIDIVLERYSILIHSYFIAPIFPYAINMTASAIPVAYLLLYQHCINHNKNFFIYSLFLGAIIAFGLAPIEMFIGMMKMSKGMNLLFLFFIDVAIGYAAYFLTKLVSKMSRNELFQEKS</sequence>
<feature type="transmembrane region" description="Helical" evidence="1">
    <location>
        <begin position="67"/>
        <end position="85"/>
    </location>
</feature>
<keyword evidence="1" id="KW-0812">Transmembrane</keyword>
<dbReference type="EMBL" id="BAAADJ010000062">
    <property type="protein sequence ID" value="GAA0344155.1"/>
    <property type="molecule type" value="Genomic_DNA"/>
</dbReference>
<gene>
    <name evidence="2" type="ORF">GCM10008967_38230</name>
</gene>
<proteinExistence type="predicted"/>
<keyword evidence="1" id="KW-0472">Membrane</keyword>
<feature type="transmembrane region" description="Helical" evidence="1">
    <location>
        <begin position="32"/>
        <end position="55"/>
    </location>
</feature>
<evidence type="ECO:0000256" key="1">
    <source>
        <dbReference type="SAM" id="Phobius"/>
    </source>
</evidence>
<keyword evidence="1" id="KW-1133">Transmembrane helix</keyword>